<keyword evidence="4" id="KW-0812">Transmembrane</keyword>
<dbReference type="SUPFAM" id="SSF55874">
    <property type="entry name" value="ATPase domain of HSP90 chaperone/DNA topoisomerase II/histidine kinase"/>
    <property type="match status" value="1"/>
</dbReference>
<protein>
    <recommendedName>
        <fullName evidence="2">histidine kinase</fullName>
        <ecNumber evidence="2">2.7.13.3</ecNumber>
    </recommendedName>
</protein>
<dbReference type="InterPro" id="IPR004358">
    <property type="entry name" value="Sig_transdc_His_kin-like_C"/>
</dbReference>
<dbReference type="PANTHER" id="PTHR43547">
    <property type="entry name" value="TWO-COMPONENT HISTIDINE KINASE"/>
    <property type="match status" value="1"/>
</dbReference>
<dbReference type="InterPro" id="IPR003661">
    <property type="entry name" value="HisK_dim/P_dom"/>
</dbReference>
<comment type="caution">
    <text evidence="6">The sequence shown here is derived from an EMBL/GenBank/DDBJ whole genome shotgun (WGS) entry which is preliminary data.</text>
</comment>
<feature type="domain" description="Histidine kinase" evidence="5">
    <location>
        <begin position="334"/>
        <end position="561"/>
    </location>
</feature>
<comment type="catalytic activity">
    <reaction evidence="1">
        <text>ATP + protein L-histidine = ADP + protein N-phospho-L-histidine.</text>
        <dbReference type="EC" id="2.7.13.3"/>
    </reaction>
</comment>
<name>A0A4R3HRF3_9GAMM</name>
<evidence type="ECO:0000313" key="7">
    <source>
        <dbReference type="Proteomes" id="UP000295793"/>
    </source>
</evidence>
<reference evidence="6 7" key="1">
    <citation type="submission" date="2019-03" db="EMBL/GenBank/DDBJ databases">
        <title>Genomic Encyclopedia of Archaeal and Bacterial Type Strains, Phase II (KMG-II): from individual species to whole genera.</title>
        <authorList>
            <person name="Goeker M."/>
        </authorList>
    </citation>
    <scope>NUCLEOTIDE SEQUENCE [LARGE SCALE GENOMIC DNA]</scope>
    <source>
        <strain evidence="6 7">DSM 15388</strain>
    </source>
</reference>
<evidence type="ECO:0000256" key="4">
    <source>
        <dbReference type="SAM" id="Phobius"/>
    </source>
</evidence>
<evidence type="ECO:0000313" key="6">
    <source>
        <dbReference type="EMBL" id="TCS35696.1"/>
    </source>
</evidence>
<dbReference type="InterPro" id="IPR036890">
    <property type="entry name" value="HATPase_C_sf"/>
</dbReference>
<gene>
    <name evidence="6" type="ORF">BCF53_1316</name>
</gene>
<feature type="transmembrane region" description="Helical" evidence="4">
    <location>
        <begin position="12"/>
        <end position="32"/>
    </location>
</feature>
<evidence type="ECO:0000256" key="2">
    <source>
        <dbReference type="ARBA" id="ARBA00012438"/>
    </source>
</evidence>
<dbReference type="CDD" id="cd00082">
    <property type="entry name" value="HisKA"/>
    <property type="match status" value="1"/>
</dbReference>
<organism evidence="6 7">
    <name type="scientific">Reinekea marinisedimentorum</name>
    <dbReference type="NCBI Taxonomy" id="230495"/>
    <lineage>
        <taxon>Bacteria</taxon>
        <taxon>Pseudomonadati</taxon>
        <taxon>Pseudomonadota</taxon>
        <taxon>Gammaproteobacteria</taxon>
        <taxon>Oceanospirillales</taxon>
        <taxon>Saccharospirillaceae</taxon>
        <taxon>Reinekea</taxon>
    </lineage>
</organism>
<keyword evidence="6" id="KW-0808">Transferase</keyword>
<keyword evidence="4" id="KW-1133">Transmembrane helix</keyword>
<dbReference type="SMART" id="SM00387">
    <property type="entry name" value="HATPase_c"/>
    <property type="match status" value="1"/>
</dbReference>
<accession>A0A4R3HRF3</accession>
<keyword evidence="4" id="KW-0472">Membrane</keyword>
<dbReference type="CDD" id="cd00075">
    <property type="entry name" value="HATPase"/>
    <property type="match status" value="1"/>
</dbReference>
<dbReference type="Proteomes" id="UP000295793">
    <property type="component" value="Unassembled WGS sequence"/>
</dbReference>
<dbReference type="OrthoDB" id="9804645at2"/>
<keyword evidence="3" id="KW-0597">Phosphoprotein</keyword>
<dbReference type="InterPro" id="IPR005467">
    <property type="entry name" value="His_kinase_dom"/>
</dbReference>
<dbReference type="GO" id="GO:0000155">
    <property type="term" value="F:phosphorelay sensor kinase activity"/>
    <property type="evidence" value="ECO:0007669"/>
    <property type="project" value="InterPro"/>
</dbReference>
<evidence type="ECO:0000256" key="1">
    <source>
        <dbReference type="ARBA" id="ARBA00000085"/>
    </source>
</evidence>
<dbReference type="Gene3D" id="1.10.287.130">
    <property type="match status" value="1"/>
</dbReference>
<dbReference type="EC" id="2.7.13.3" evidence="2"/>
<keyword evidence="6" id="KW-0418">Kinase</keyword>
<feature type="transmembrane region" description="Helical" evidence="4">
    <location>
        <begin position="294"/>
        <end position="317"/>
    </location>
</feature>
<dbReference type="Pfam" id="PF02518">
    <property type="entry name" value="HATPase_c"/>
    <property type="match status" value="1"/>
</dbReference>
<dbReference type="RefSeq" id="WP_132704172.1">
    <property type="nucleotide sequence ID" value="NZ_SLZR01000031.1"/>
</dbReference>
<dbReference type="Pfam" id="PF00512">
    <property type="entry name" value="HisKA"/>
    <property type="match status" value="1"/>
</dbReference>
<evidence type="ECO:0000259" key="5">
    <source>
        <dbReference type="PROSITE" id="PS50109"/>
    </source>
</evidence>
<dbReference type="SUPFAM" id="SSF47384">
    <property type="entry name" value="Homodimeric domain of signal transducing histidine kinase"/>
    <property type="match status" value="1"/>
</dbReference>
<keyword evidence="7" id="KW-1185">Reference proteome</keyword>
<dbReference type="SMART" id="SM00388">
    <property type="entry name" value="HisKA"/>
    <property type="match status" value="1"/>
</dbReference>
<dbReference type="PRINTS" id="PR00344">
    <property type="entry name" value="BCTRLSENSOR"/>
</dbReference>
<dbReference type="EMBL" id="SLZR01000031">
    <property type="protein sequence ID" value="TCS35696.1"/>
    <property type="molecule type" value="Genomic_DNA"/>
</dbReference>
<dbReference type="AlphaFoldDB" id="A0A4R3HRF3"/>
<dbReference type="PANTHER" id="PTHR43547:SF2">
    <property type="entry name" value="HYBRID SIGNAL TRANSDUCTION HISTIDINE KINASE C"/>
    <property type="match status" value="1"/>
</dbReference>
<dbReference type="Gene3D" id="3.30.565.10">
    <property type="entry name" value="Histidine kinase-like ATPase, C-terminal domain"/>
    <property type="match status" value="1"/>
</dbReference>
<sequence>MFNRINTQRLAIFFYPIVLGCVVVLGVLQLGWVSQASERQLDFAQKNMALEVTKAVDTLAKELHEQLLAALANNPESAELFSQYQRIEYDQGWPTYNAEDPRAAIVELITAEPGQSGLTSLLHQINRLQTDNRLALLQMNNTRGEPSGNRFTVHLITIDERAFINEHTIGLIKSNLQNYGFTLVNNGETLYSTLPSAPATAAEVEVAVISGVRVPVLQNADGTLQYRESRFNRQETPDNAENSLLNSPDIFAFYDRVLNAISSDSHPEDSGSGLVIQIYAPEGPLKATAKKHRLLNSIVSTSILVLISITALVLLLATRKLQMLRDRERDFVATVSHELRTPLTVISSAADNLKAGIVSKPESINRYGEEIARQSKRLERMIESTLYYSGLPQQNRVELSLVDCEAYFSEVLAPLEQLTANQGIQFNVSIDCSVRQINIDTQAIRLIIENLVMNAVVHGKPDQGPGVIWLDISATKHQLHIGVADNGNGIPRNEHKQVFDAFARGKRSLEQQRPGSGLGLNLIARTTKLLGGEVSLHSPYTGKLGTQQHGAQFHIDLPLGAASDD</sequence>
<dbReference type="InterPro" id="IPR036097">
    <property type="entry name" value="HisK_dim/P_sf"/>
</dbReference>
<dbReference type="InterPro" id="IPR003594">
    <property type="entry name" value="HATPase_dom"/>
</dbReference>
<dbReference type="PROSITE" id="PS51257">
    <property type="entry name" value="PROKAR_LIPOPROTEIN"/>
    <property type="match status" value="1"/>
</dbReference>
<dbReference type="PROSITE" id="PS50109">
    <property type="entry name" value="HIS_KIN"/>
    <property type="match status" value="1"/>
</dbReference>
<evidence type="ECO:0000256" key="3">
    <source>
        <dbReference type="ARBA" id="ARBA00022553"/>
    </source>
</evidence>
<proteinExistence type="predicted"/>